<dbReference type="PATRIC" id="fig|1423727.3.peg.69"/>
<reference evidence="2 3" key="1">
    <citation type="journal article" date="2015" name="Genome Announc.">
        <title>Expanding the biotechnology potential of lactobacilli through comparative genomics of 213 strains and associated genera.</title>
        <authorList>
            <person name="Sun Z."/>
            <person name="Harris H.M."/>
            <person name="McCann A."/>
            <person name="Guo C."/>
            <person name="Argimon S."/>
            <person name="Zhang W."/>
            <person name="Yang X."/>
            <person name="Jeffery I.B."/>
            <person name="Cooney J.C."/>
            <person name="Kagawa T.F."/>
            <person name="Liu W."/>
            <person name="Song Y."/>
            <person name="Salvetti E."/>
            <person name="Wrobel A."/>
            <person name="Rasinkangas P."/>
            <person name="Parkhill J."/>
            <person name="Rea M.C."/>
            <person name="O'Sullivan O."/>
            <person name="Ritari J."/>
            <person name="Douillard F.P."/>
            <person name="Paul Ross R."/>
            <person name="Yang R."/>
            <person name="Briner A.E."/>
            <person name="Felis G.E."/>
            <person name="de Vos W.M."/>
            <person name="Barrangou R."/>
            <person name="Klaenhammer T.R."/>
            <person name="Caufield P.W."/>
            <person name="Cui Y."/>
            <person name="Zhang H."/>
            <person name="O'Toole P.W."/>
        </authorList>
    </citation>
    <scope>NUCLEOTIDE SEQUENCE [LARGE SCALE GENOMIC DNA]</scope>
    <source>
        <strain evidence="2 3">DSM 23927</strain>
    </source>
</reference>
<evidence type="ECO:0000256" key="1">
    <source>
        <dbReference type="SAM" id="Phobius"/>
    </source>
</evidence>
<dbReference type="STRING" id="1423727.FC34_GL000068"/>
<evidence type="ECO:0000313" key="3">
    <source>
        <dbReference type="Proteomes" id="UP000051672"/>
    </source>
</evidence>
<organism evidence="2 3">
    <name type="scientific">Lacticaseibacillus brantae DSM 23927</name>
    <dbReference type="NCBI Taxonomy" id="1423727"/>
    <lineage>
        <taxon>Bacteria</taxon>
        <taxon>Bacillati</taxon>
        <taxon>Bacillota</taxon>
        <taxon>Bacilli</taxon>
        <taxon>Lactobacillales</taxon>
        <taxon>Lactobacillaceae</taxon>
        <taxon>Lacticaseibacillus</taxon>
    </lineage>
</organism>
<feature type="transmembrane region" description="Helical" evidence="1">
    <location>
        <begin position="93"/>
        <end position="113"/>
    </location>
</feature>
<keyword evidence="3" id="KW-1185">Reference proteome</keyword>
<feature type="transmembrane region" description="Helical" evidence="1">
    <location>
        <begin position="69"/>
        <end position="87"/>
    </location>
</feature>
<dbReference type="Pfam" id="PF03729">
    <property type="entry name" value="DUF308"/>
    <property type="match status" value="2"/>
</dbReference>
<name>A0A0R2AZH7_9LACO</name>
<evidence type="ECO:0000313" key="2">
    <source>
        <dbReference type="EMBL" id="KRM72367.1"/>
    </source>
</evidence>
<proteinExistence type="predicted"/>
<dbReference type="Proteomes" id="UP000051672">
    <property type="component" value="Unassembled WGS sequence"/>
</dbReference>
<dbReference type="PANTHER" id="PTHR34989:SF1">
    <property type="entry name" value="PROTEIN HDED"/>
    <property type="match status" value="1"/>
</dbReference>
<dbReference type="OrthoDB" id="2456403at2"/>
<accession>A0A0R2AZH7</accession>
<dbReference type="InterPro" id="IPR005325">
    <property type="entry name" value="DUF308_memb"/>
</dbReference>
<sequence length="179" mass="19191">MFQQRRFGFDWTEFLTGIAFLVAAVVMLRNPGATLVTLTFIFAVVAIVRGVTTLAAYSKLRDVIGGRAGITLVSGVLDIILGLLFLFNIPAGALTITYLFAFWFIMDSVVGIISASHLRSAGTGWFIFDLIFQVLGLIVGILLLMNPVVSAVGLVTLLAMAFIVFGITALVVAFGRRGA</sequence>
<dbReference type="EMBL" id="AYZQ01000001">
    <property type="protein sequence ID" value="KRM72367.1"/>
    <property type="molecule type" value="Genomic_DNA"/>
</dbReference>
<feature type="transmembrane region" description="Helical" evidence="1">
    <location>
        <begin position="7"/>
        <end position="28"/>
    </location>
</feature>
<keyword evidence="1" id="KW-0472">Membrane</keyword>
<dbReference type="PANTHER" id="PTHR34989">
    <property type="entry name" value="PROTEIN HDED"/>
    <property type="match status" value="1"/>
</dbReference>
<dbReference type="AlphaFoldDB" id="A0A0R2AZH7"/>
<protein>
    <submittedName>
        <fullName evidence="2">Integral membrane protein</fullName>
    </submittedName>
</protein>
<feature type="transmembrane region" description="Helical" evidence="1">
    <location>
        <begin position="125"/>
        <end position="145"/>
    </location>
</feature>
<gene>
    <name evidence="2" type="ORF">FC34_GL000068</name>
</gene>
<keyword evidence="1" id="KW-1133">Transmembrane helix</keyword>
<dbReference type="InterPro" id="IPR052712">
    <property type="entry name" value="Acid_resist_chaperone_HdeD"/>
</dbReference>
<comment type="caution">
    <text evidence="2">The sequence shown here is derived from an EMBL/GenBank/DDBJ whole genome shotgun (WGS) entry which is preliminary data.</text>
</comment>
<dbReference type="RefSeq" id="WP_057893399.1">
    <property type="nucleotide sequence ID" value="NZ_AYZQ01000001.1"/>
</dbReference>
<keyword evidence="1" id="KW-0812">Transmembrane</keyword>
<dbReference type="GO" id="GO:0005886">
    <property type="term" value="C:plasma membrane"/>
    <property type="evidence" value="ECO:0007669"/>
    <property type="project" value="TreeGrafter"/>
</dbReference>
<feature type="transmembrane region" description="Helical" evidence="1">
    <location>
        <begin position="151"/>
        <end position="174"/>
    </location>
</feature>
<feature type="transmembrane region" description="Helical" evidence="1">
    <location>
        <begin position="34"/>
        <end position="57"/>
    </location>
</feature>